<reference evidence="1" key="1">
    <citation type="journal article" date="2022" name="Int. J. Mol. Sci.">
        <title>Draft Genome of Tanacetum Coccineum: Genomic Comparison of Closely Related Tanacetum-Family Plants.</title>
        <authorList>
            <person name="Yamashiro T."/>
            <person name="Shiraishi A."/>
            <person name="Nakayama K."/>
            <person name="Satake H."/>
        </authorList>
    </citation>
    <scope>NUCLEOTIDE SEQUENCE</scope>
</reference>
<reference evidence="1" key="2">
    <citation type="submission" date="2022-01" db="EMBL/GenBank/DDBJ databases">
        <authorList>
            <person name="Yamashiro T."/>
            <person name="Shiraishi A."/>
            <person name="Satake H."/>
            <person name="Nakayama K."/>
        </authorList>
    </citation>
    <scope>NUCLEOTIDE SEQUENCE</scope>
</reference>
<evidence type="ECO:0000313" key="1">
    <source>
        <dbReference type="EMBL" id="GJT91988.1"/>
    </source>
</evidence>
<organism evidence="1 2">
    <name type="scientific">Tanacetum coccineum</name>
    <dbReference type="NCBI Taxonomy" id="301880"/>
    <lineage>
        <taxon>Eukaryota</taxon>
        <taxon>Viridiplantae</taxon>
        <taxon>Streptophyta</taxon>
        <taxon>Embryophyta</taxon>
        <taxon>Tracheophyta</taxon>
        <taxon>Spermatophyta</taxon>
        <taxon>Magnoliopsida</taxon>
        <taxon>eudicotyledons</taxon>
        <taxon>Gunneridae</taxon>
        <taxon>Pentapetalae</taxon>
        <taxon>asterids</taxon>
        <taxon>campanulids</taxon>
        <taxon>Asterales</taxon>
        <taxon>Asteraceae</taxon>
        <taxon>Asteroideae</taxon>
        <taxon>Anthemideae</taxon>
        <taxon>Anthemidinae</taxon>
        <taxon>Tanacetum</taxon>
    </lineage>
</organism>
<feature type="non-terminal residue" evidence="1">
    <location>
        <position position="1"/>
    </location>
</feature>
<dbReference type="Proteomes" id="UP001151760">
    <property type="component" value="Unassembled WGS sequence"/>
</dbReference>
<name>A0ABQ5HXR2_9ASTR</name>
<gene>
    <name evidence="1" type="ORF">Tco_1080833</name>
</gene>
<evidence type="ECO:0000313" key="2">
    <source>
        <dbReference type="Proteomes" id="UP001151760"/>
    </source>
</evidence>
<proteinExistence type="predicted"/>
<sequence>GNFLDKRPADCSSIIESKSKVRHSRSKAIVAKVSTSASTSGVSPDVAELKDMVRALLLDKQTSPVPAPAPVKAIEQSCVTCGGAHSYRNCPKPLKLYHKRAKITTKL</sequence>
<dbReference type="EMBL" id="BQNB010020068">
    <property type="protein sequence ID" value="GJT91988.1"/>
    <property type="molecule type" value="Genomic_DNA"/>
</dbReference>
<accession>A0ABQ5HXR2</accession>
<protein>
    <recommendedName>
        <fullName evidence="3">Reverse transcriptase domain-containing protein</fullName>
    </recommendedName>
</protein>
<evidence type="ECO:0008006" key="3">
    <source>
        <dbReference type="Google" id="ProtNLM"/>
    </source>
</evidence>
<keyword evidence="2" id="KW-1185">Reference proteome</keyword>
<comment type="caution">
    <text evidence="1">The sequence shown here is derived from an EMBL/GenBank/DDBJ whole genome shotgun (WGS) entry which is preliminary data.</text>
</comment>